<name>A0A8X6F7H2_TRICU</name>
<accession>A0A8X6F7H2</accession>
<dbReference type="EMBL" id="BMAO01001287">
    <property type="protein sequence ID" value="GFQ72162.1"/>
    <property type="molecule type" value="Genomic_DNA"/>
</dbReference>
<comment type="caution">
    <text evidence="1">The sequence shown here is derived from an EMBL/GenBank/DDBJ whole genome shotgun (WGS) entry which is preliminary data.</text>
</comment>
<evidence type="ECO:0000313" key="1">
    <source>
        <dbReference type="EMBL" id="GFQ72162.1"/>
    </source>
</evidence>
<reference evidence="1" key="1">
    <citation type="submission" date="2020-07" db="EMBL/GenBank/DDBJ databases">
        <title>Multicomponent nature underlies the extraordinary mechanical properties of spider dragline silk.</title>
        <authorList>
            <person name="Kono N."/>
            <person name="Nakamura H."/>
            <person name="Mori M."/>
            <person name="Yoshida Y."/>
            <person name="Ohtoshi R."/>
            <person name="Malay A.D."/>
            <person name="Moran D.A.P."/>
            <person name="Tomita M."/>
            <person name="Numata K."/>
            <person name="Arakawa K."/>
        </authorList>
    </citation>
    <scope>NUCLEOTIDE SEQUENCE</scope>
</reference>
<organism evidence="1 2">
    <name type="scientific">Trichonephila clavata</name>
    <name type="common">Joro spider</name>
    <name type="synonym">Nephila clavata</name>
    <dbReference type="NCBI Taxonomy" id="2740835"/>
    <lineage>
        <taxon>Eukaryota</taxon>
        <taxon>Metazoa</taxon>
        <taxon>Ecdysozoa</taxon>
        <taxon>Arthropoda</taxon>
        <taxon>Chelicerata</taxon>
        <taxon>Arachnida</taxon>
        <taxon>Araneae</taxon>
        <taxon>Araneomorphae</taxon>
        <taxon>Entelegynae</taxon>
        <taxon>Araneoidea</taxon>
        <taxon>Nephilidae</taxon>
        <taxon>Trichonephila</taxon>
    </lineage>
</organism>
<keyword evidence="2" id="KW-1185">Reference proteome</keyword>
<dbReference type="AlphaFoldDB" id="A0A8X6F7H2"/>
<gene>
    <name evidence="1" type="ORF">TNCT_460971</name>
</gene>
<evidence type="ECO:0000313" key="2">
    <source>
        <dbReference type="Proteomes" id="UP000887116"/>
    </source>
</evidence>
<sequence>MMRGNYILSQHFSVKQEVLSTNPIIKSNNPSILECAGSSMRKMNSTQPKKNDILKVVDIEREIKLESQAPRQRLHHQVLVEEIHPVK</sequence>
<dbReference type="Proteomes" id="UP000887116">
    <property type="component" value="Unassembled WGS sequence"/>
</dbReference>
<proteinExistence type="predicted"/>
<protein>
    <submittedName>
        <fullName evidence="1">Uncharacterized protein</fullName>
    </submittedName>
</protein>